<dbReference type="PANTHER" id="PTHR31234:SF65">
    <property type="entry name" value="LATE EMBRYOGENESIS ABUNDANT PROTEIN, LEA_2 SUBGROUP"/>
    <property type="match status" value="1"/>
</dbReference>
<dbReference type="InterPro" id="IPR004864">
    <property type="entry name" value="LEA_2"/>
</dbReference>
<evidence type="ECO:0000256" key="3">
    <source>
        <dbReference type="ARBA" id="ARBA00022989"/>
    </source>
</evidence>
<dbReference type="PANTHER" id="PTHR31234">
    <property type="entry name" value="LATE EMBRYOGENESIS ABUNDANT (LEA) HYDROXYPROLINE-RICH GLYCOPROTEIN FAMILY"/>
    <property type="match status" value="1"/>
</dbReference>
<dbReference type="Pfam" id="PF03168">
    <property type="entry name" value="LEA_2"/>
    <property type="match status" value="1"/>
</dbReference>
<dbReference type="InterPro" id="IPR044839">
    <property type="entry name" value="NDR1-like"/>
</dbReference>
<gene>
    <name evidence="6" type="ORF">QYE76_065077</name>
</gene>
<accession>A0AAD8S868</accession>
<dbReference type="Gene3D" id="2.60.40.1820">
    <property type="match status" value="1"/>
</dbReference>
<dbReference type="EMBL" id="JAUUTY010000004">
    <property type="protein sequence ID" value="KAK1647272.1"/>
    <property type="molecule type" value="Genomic_DNA"/>
</dbReference>
<evidence type="ECO:0000313" key="7">
    <source>
        <dbReference type="Proteomes" id="UP001231189"/>
    </source>
</evidence>
<keyword evidence="3" id="KW-1133">Transmembrane helix</keyword>
<dbReference type="Proteomes" id="UP001231189">
    <property type="component" value="Unassembled WGS sequence"/>
</dbReference>
<feature type="domain" description="Late embryogenesis abundant protein LEA-2 subgroup" evidence="5">
    <location>
        <begin position="83"/>
        <end position="175"/>
    </location>
</feature>
<evidence type="ECO:0000256" key="2">
    <source>
        <dbReference type="ARBA" id="ARBA00022692"/>
    </source>
</evidence>
<organism evidence="6 7">
    <name type="scientific">Lolium multiflorum</name>
    <name type="common">Italian ryegrass</name>
    <name type="synonym">Lolium perenne subsp. multiflorum</name>
    <dbReference type="NCBI Taxonomy" id="4521"/>
    <lineage>
        <taxon>Eukaryota</taxon>
        <taxon>Viridiplantae</taxon>
        <taxon>Streptophyta</taxon>
        <taxon>Embryophyta</taxon>
        <taxon>Tracheophyta</taxon>
        <taxon>Spermatophyta</taxon>
        <taxon>Magnoliopsida</taxon>
        <taxon>Liliopsida</taxon>
        <taxon>Poales</taxon>
        <taxon>Poaceae</taxon>
        <taxon>BOP clade</taxon>
        <taxon>Pooideae</taxon>
        <taxon>Poodae</taxon>
        <taxon>Poeae</taxon>
        <taxon>Poeae Chloroplast Group 2 (Poeae type)</taxon>
        <taxon>Loliodinae</taxon>
        <taxon>Loliinae</taxon>
        <taxon>Lolium</taxon>
    </lineage>
</organism>
<protein>
    <recommendedName>
        <fullName evidence="5">Late embryogenesis abundant protein LEA-2 subgroup domain-containing protein</fullName>
    </recommendedName>
</protein>
<comment type="subcellular location">
    <subcellularLocation>
        <location evidence="1">Membrane</location>
        <topology evidence="1">Single-pass membrane protein</topology>
    </subcellularLocation>
</comment>
<sequence length="208" mass="22164">MASSKQPLTPSSAIRHRRRRRCLLGTLAALLALAVVLLVLFLTVLRVRDPTIRLVSTELTGVAPRFALLPAPSLRLNVTLILTVSVHNPNLASFAYADGGHADLSYRGAHVGDAQIGPGAVPSRGDAEARLALTLQADRFLAAGDARQLAEDMEGGALPLDATTRVPGTVVLFGLFHRRAVAYSECRFAFAVAEMRVQSQECTGGTKL</sequence>
<dbReference type="AlphaFoldDB" id="A0AAD8S868"/>
<keyword evidence="7" id="KW-1185">Reference proteome</keyword>
<dbReference type="GO" id="GO:0098542">
    <property type="term" value="P:defense response to other organism"/>
    <property type="evidence" value="ECO:0007669"/>
    <property type="project" value="InterPro"/>
</dbReference>
<evidence type="ECO:0000256" key="1">
    <source>
        <dbReference type="ARBA" id="ARBA00004167"/>
    </source>
</evidence>
<evidence type="ECO:0000313" key="6">
    <source>
        <dbReference type="EMBL" id="KAK1647272.1"/>
    </source>
</evidence>
<dbReference type="GO" id="GO:0016020">
    <property type="term" value="C:membrane"/>
    <property type="evidence" value="ECO:0007669"/>
    <property type="project" value="UniProtKB-SubCell"/>
</dbReference>
<reference evidence="6" key="1">
    <citation type="submission" date="2023-07" db="EMBL/GenBank/DDBJ databases">
        <title>A chromosome-level genome assembly of Lolium multiflorum.</title>
        <authorList>
            <person name="Chen Y."/>
            <person name="Copetti D."/>
            <person name="Kolliker R."/>
            <person name="Studer B."/>
        </authorList>
    </citation>
    <scope>NUCLEOTIDE SEQUENCE</scope>
    <source>
        <strain evidence="6">02402/16</strain>
        <tissue evidence="6">Leaf</tissue>
    </source>
</reference>
<evidence type="ECO:0000256" key="4">
    <source>
        <dbReference type="ARBA" id="ARBA00023136"/>
    </source>
</evidence>
<comment type="caution">
    <text evidence="6">The sequence shown here is derived from an EMBL/GenBank/DDBJ whole genome shotgun (WGS) entry which is preliminary data.</text>
</comment>
<name>A0AAD8S868_LOLMU</name>
<keyword evidence="2" id="KW-0812">Transmembrane</keyword>
<evidence type="ECO:0000259" key="5">
    <source>
        <dbReference type="Pfam" id="PF03168"/>
    </source>
</evidence>
<keyword evidence="4" id="KW-0472">Membrane</keyword>
<proteinExistence type="predicted"/>